<accession>A0A9E8RZU1</accession>
<proteinExistence type="predicted"/>
<dbReference type="KEGG" id="fhl:OE105_06405"/>
<dbReference type="RefSeq" id="WP_275421920.1">
    <property type="nucleotide sequence ID" value="NZ_CP106877.1"/>
</dbReference>
<name>A0A9E8RZU1_9BACI</name>
<dbReference type="AlphaFoldDB" id="A0A9E8RZU1"/>
<sequence length="320" mass="38420">MDEQMLIKQIALKTRNGNVDNISRTNFYETFYFQHPEIKWALLAAFVSRNAGWNMCDLNGDVYSKILSSSYAELLFLTYERANWLIFQDAFPQLLVYHYSTIYRRPMFHLLKKFQVSSFMYHEWMRFWITRNEDRLLKALIINEQNVIQKPVIDHPLFRKKIFQSLPFKGQDFLHYSIVILPTLQGELFGASVKKFVKVDERIELGKTIAEILFKPALFPQFLTFVRKTTHTGSRFDFEKFLLGRKCRTTPFLRIAFPVIRHQKPVEQSWDEKGKVQSKWFDPPQMKQPIQITNWYKRKRKEIEIVASIKEWFQLHRKMD</sequence>
<evidence type="ECO:0000313" key="2">
    <source>
        <dbReference type="Proteomes" id="UP001164726"/>
    </source>
</evidence>
<dbReference type="Pfam" id="PF10720">
    <property type="entry name" value="DUF2515"/>
    <property type="match status" value="1"/>
</dbReference>
<dbReference type="EMBL" id="CP106877">
    <property type="protein sequence ID" value="WAA13728.1"/>
    <property type="molecule type" value="Genomic_DNA"/>
</dbReference>
<organism evidence="1 2">
    <name type="scientific">Fervidibacillus halotolerans</name>
    <dbReference type="NCBI Taxonomy" id="2980027"/>
    <lineage>
        <taxon>Bacteria</taxon>
        <taxon>Bacillati</taxon>
        <taxon>Bacillota</taxon>
        <taxon>Bacilli</taxon>
        <taxon>Bacillales</taxon>
        <taxon>Bacillaceae</taxon>
        <taxon>Fervidibacillus</taxon>
    </lineage>
</organism>
<dbReference type="Proteomes" id="UP001164726">
    <property type="component" value="Chromosome"/>
</dbReference>
<reference evidence="1" key="1">
    <citation type="submission" date="2022-09" db="EMBL/GenBank/DDBJ databases">
        <title>Complete Genomes of Fervidibacillus albus and Fervidibacillus halotolerans isolated from tidal flat sediments.</title>
        <authorList>
            <person name="Kwon K.K."/>
            <person name="Yang S.-H."/>
            <person name="Park M.J."/>
            <person name="Oh H.-M."/>
        </authorList>
    </citation>
    <scope>NUCLEOTIDE SEQUENCE</scope>
    <source>
        <strain evidence="1">MEBiC13594</strain>
    </source>
</reference>
<protein>
    <submittedName>
        <fullName evidence="1">DUF2515 domain-containing protein</fullName>
    </submittedName>
</protein>
<evidence type="ECO:0000313" key="1">
    <source>
        <dbReference type="EMBL" id="WAA13728.1"/>
    </source>
</evidence>
<gene>
    <name evidence="1" type="ORF">OE105_06405</name>
</gene>
<keyword evidence="2" id="KW-1185">Reference proteome</keyword>
<dbReference type="InterPro" id="IPR019658">
    <property type="entry name" value="DUF2515"/>
</dbReference>